<gene>
    <name evidence="1" type="ORF">M878_11000</name>
</gene>
<dbReference type="AlphaFoldDB" id="V6KQ35"/>
<keyword evidence="2" id="KW-1185">Reference proteome</keyword>
<protein>
    <submittedName>
        <fullName evidence="1">Uncharacterized protein</fullName>
    </submittedName>
</protein>
<reference evidence="1 2" key="1">
    <citation type="journal article" date="2014" name="Genome Announc.">
        <title>Draft Genome Sequence of Streptomyces roseochromogenes subsp. oscitans DS 12.976, Producer of the Aminocoumarin Antibiotic Clorobiocin.</title>
        <authorList>
            <person name="Ruckert C."/>
            <person name="Kalinowski J."/>
            <person name="Heide L."/>
            <person name="Apel A.K."/>
        </authorList>
    </citation>
    <scope>NUCLEOTIDE SEQUENCE [LARGE SCALE GENOMIC DNA]</scope>
    <source>
        <strain evidence="1 2">DS 12.976</strain>
    </source>
</reference>
<comment type="caution">
    <text evidence="1">The sequence shown here is derived from an EMBL/GenBank/DDBJ whole genome shotgun (WGS) entry which is preliminary data.</text>
</comment>
<proteinExistence type="predicted"/>
<sequence>MLEVASGPGTTAVLLAGAYGVREFADRRLLRLAGGRITVLDPASLLGEAG</sequence>
<accession>V6KQ35</accession>
<dbReference type="RefSeq" id="WP_023546176.1">
    <property type="nucleotide sequence ID" value="NZ_CM002285.1"/>
</dbReference>
<dbReference type="EMBL" id="AWQX01000083">
    <property type="protein sequence ID" value="EST34275.1"/>
    <property type="molecule type" value="Genomic_DNA"/>
</dbReference>
<name>V6KQ35_STRRC</name>
<organism evidence="1 2">
    <name type="scientific">Streptomyces roseochromogenus subsp. oscitans DS 12.976</name>
    <dbReference type="NCBI Taxonomy" id="1352936"/>
    <lineage>
        <taxon>Bacteria</taxon>
        <taxon>Bacillati</taxon>
        <taxon>Actinomycetota</taxon>
        <taxon>Actinomycetes</taxon>
        <taxon>Kitasatosporales</taxon>
        <taxon>Streptomycetaceae</taxon>
        <taxon>Streptomyces</taxon>
    </lineage>
</organism>
<dbReference type="STRING" id="1352936.M878_11000"/>
<evidence type="ECO:0000313" key="2">
    <source>
        <dbReference type="Proteomes" id="UP000017984"/>
    </source>
</evidence>
<dbReference type="HOGENOM" id="CLU_3123364_0_0_11"/>
<dbReference type="Proteomes" id="UP000017984">
    <property type="component" value="Chromosome"/>
</dbReference>
<dbReference type="PATRIC" id="fig|1352936.5.peg.2332"/>
<evidence type="ECO:0000313" key="1">
    <source>
        <dbReference type="EMBL" id="EST34275.1"/>
    </source>
</evidence>